<dbReference type="EMBL" id="PKUS01000030">
    <property type="protein sequence ID" value="PLW67336.1"/>
    <property type="molecule type" value="Genomic_DNA"/>
</dbReference>
<dbReference type="AlphaFoldDB" id="A0A2N5WYM6"/>
<feature type="transmembrane region" description="Helical" evidence="1">
    <location>
        <begin position="82"/>
        <end position="112"/>
    </location>
</feature>
<proteinExistence type="predicted"/>
<accession>A0A2N5WYM6</accession>
<feature type="transmembrane region" description="Helical" evidence="1">
    <location>
        <begin position="155"/>
        <end position="180"/>
    </location>
</feature>
<reference evidence="2 3" key="1">
    <citation type="submission" date="2018-01" db="EMBL/GenBank/DDBJ databases">
        <title>The draft genome sequence of Halioglobus lutimaris HF004.</title>
        <authorList>
            <person name="Du Z.-J."/>
            <person name="Shi M.-J."/>
        </authorList>
    </citation>
    <scope>NUCLEOTIDE SEQUENCE [LARGE SCALE GENOMIC DNA]</scope>
    <source>
        <strain evidence="2 3">HF004</strain>
    </source>
</reference>
<keyword evidence="1" id="KW-0812">Transmembrane</keyword>
<dbReference type="Pfam" id="PF01864">
    <property type="entry name" value="CarS-like"/>
    <property type="match status" value="1"/>
</dbReference>
<dbReference type="OrthoDB" id="8850121at2"/>
<sequence>MLKVDWCHSTPARRLFTGWVDNQATVTTGIFLKLLTMLLASNGAPILAARLLGSRASIPVDFNKRLGDGNAIFGVSKTWRGICAALLTACILAELFDFGLTFGLLFGCNVMLGDLISSFMKRRCGLRPSDRSIGLDQLPESLLPALYSCFSMELVWWWAVVLSLAFMLLQLLVSKPLFLLNIRKRPY</sequence>
<keyword evidence="1" id="KW-1133">Transmembrane helix</keyword>
<dbReference type="Proteomes" id="UP000235005">
    <property type="component" value="Unassembled WGS sequence"/>
</dbReference>
<protein>
    <submittedName>
        <fullName evidence="2">CDP-archaeol synthase</fullName>
    </submittedName>
</protein>
<evidence type="ECO:0000313" key="2">
    <source>
        <dbReference type="EMBL" id="PLW67336.1"/>
    </source>
</evidence>
<name>A0A2N5WYM6_9GAMM</name>
<gene>
    <name evidence="2" type="ORF">C0039_17250</name>
</gene>
<organism evidence="2 3">
    <name type="scientific">Pseudohalioglobus lutimaris</name>
    <dbReference type="NCBI Taxonomy" id="1737061"/>
    <lineage>
        <taxon>Bacteria</taxon>
        <taxon>Pseudomonadati</taxon>
        <taxon>Pseudomonadota</taxon>
        <taxon>Gammaproteobacteria</taxon>
        <taxon>Cellvibrionales</taxon>
        <taxon>Halieaceae</taxon>
        <taxon>Pseudohalioglobus</taxon>
    </lineage>
</organism>
<keyword evidence="1" id="KW-0472">Membrane</keyword>
<dbReference type="PANTHER" id="PTHR39650:SF1">
    <property type="entry name" value="CDP-ARCHAEOL SYNTHASE"/>
    <property type="match status" value="1"/>
</dbReference>
<keyword evidence="3" id="KW-1185">Reference proteome</keyword>
<comment type="caution">
    <text evidence="2">The sequence shown here is derived from an EMBL/GenBank/DDBJ whole genome shotgun (WGS) entry which is preliminary data.</text>
</comment>
<evidence type="ECO:0000256" key="1">
    <source>
        <dbReference type="SAM" id="Phobius"/>
    </source>
</evidence>
<dbReference type="InterPro" id="IPR032690">
    <property type="entry name" value="CarS"/>
</dbReference>
<evidence type="ECO:0000313" key="3">
    <source>
        <dbReference type="Proteomes" id="UP000235005"/>
    </source>
</evidence>
<dbReference type="PANTHER" id="PTHR39650">
    <property type="entry name" value="CDP-ARCHAEOL SYNTHASE"/>
    <property type="match status" value="1"/>
</dbReference>